<dbReference type="Pfam" id="PF01494">
    <property type="entry name" value="FAD_binding_3"/>
    <property type="match status" value="1"/>
</dbReference>
<gene>
    <name evidence="2" type="ORF">Lspi_1125</name>
</gene>
<dbReference type="STRING" id="452.Lspi_1125"/>
<dbReference type="InterPro" id="IPR036188">
    <property type="entry name" value="FAD/NAD-bd_sf"/>
</dbReference>
<dbReference type="AlphaFoldDB" id="A0A0W0Z5Z3"/>
<sequence length="391" mass="43926">MNRILISGAGMAGLCLARQLKKHDIAYTIIDKKPASESSGTGIALPANAVRALRYMGLSDAADTMHQVRRIIYSHPNGRVISEASLLNAPLNRDKFVALERTALLATLQQGIEKDIHFNVVITGIQQTDTGVNVTCSNPALNGHYQAVIGADGVFSTVRELGFGQPGLIDLGVTNWRWICEFPTQNLQPTYMLGLNNIFMAYPIGPNRIYCYTHQTDIENRYYNYYEAQQNLRRLFASYQGVARPILECLPDNEHIYTGRLRSVPFPIFNQGHMALIGDAGNACSPMLQQGAALAFEDAIVLSELLAHFPIRKALEHYRSLRQQRVTWVVKTSDNSIKAFIKMNSRWSMIMRNMMIKRKGPLNVQGWKYLLSQCPLDQVTDFIQTSTEKNE</sequence>
<proteinExistence type="predicted"/>
<dbReference type="InterPro" id="IPR002938">
    <property type="entry name" value="FAD-bd"/>
</dbReference>
<organism evidence="2 3">
    <name type="scientific">Legionella spiritensis</name>
    <dbReference type="NCBI Taxonomy" id="452"/>
    <lineage>
        <taxon>Bacteria</taxon>
        <taxon>Pseudomonadati</taxon>
        <taxon>Pseudomonadota</taxon>
        <taxon>Gammaproteobacteria</taxon>
        <taxon>Legionellales</taxon>
        <taxon>Legionellaceae</taxon>
        <taxon>Legionella</taxon>
    </lineage>
</organism>
<evidence type="ECO:0000313" key="3">
    <source>
        <dbReference type="Proteomes" id="UP000054877"/>
    </source>
</evidence>
<dbReference type="EMBL" id="LNYX01000013">
    <property type="protein sequence ID" value="KTD64318.1"/>
    <property type="molecule type" value="Genomic_DNA"/>
</dbReference>
<dbReference type="InterPro" id="IPR051704">
    <property type="entry name" value="FAD_aromatic-hydroxylase"/>
</dbReference>
<comment type="caution">
    <text evidence="2">The sequence shown here is derived from an EMBL/GenBank/DDBJ whole genome shotgun (WGS) entry which is preliminary data.</text>
</comment>
<dbReference type="Gene3D" id="3.50.50.60">
    <property type="entry name" value="FAD/NAD(P)-binding domain"/>
    <property type="match status" value="1"/>
</dbReference>
<evidence type="ECO:0000313" key="2">
    <source>
        <dbReference type="EMBL" id="KTD64318.1"/>
    </source>
</evidence>
<dbReference type="PANTHER" id="PTHR46865">
    <property type="entry name" value="OXIDOREDUCTASE-RELATED"/>
    <property type="match status" value="1"/>
</dbReference>
<name>A0A0W0Z5Z3_LEGSP</name>
<accession>A0A0W0Z5Z3</accession>
<dbReference type="GO" id="GO:0071949">
    <property type="term" value="F:FAD binding"/>
    <property type="evidence" value="ECO:0007669"/>
    <property type="project" value="InterPro"/>
</dbReference>
<protein>
    <submittedName>
        <fullName evidence="2">Oxidoreductase</fullName>
    </submittedName>
</protein>
<keyword evidence="3" id="KW-1185">Reference proteome</keyword>
<evidence type="ECO:0000259" key="1">
    <source>
        <dbReference type="Pfam" id="PF01494"/>
    </source>
</evidence>
<dbReference type="RefSeq" id="WP_058483065.1">
    <property type="nucleotide sequence ID" value="NZ_CAAAII010000005.1"/>
</dbReference>
<reference evidence="2 3" key="1">
    <citation type="submission" date="2015-11" db="EMBL/GenBank/DDBJ databases">
        <title>Genomic analysis of 38 Legionella species identifies large and diverse effector repertoires.</title>
        <authorList>
            <person name="Burstein D."/>
            <person name="Amaro F."/>
            <person name="Zusman T."/>
            <person name="Lifshitz Z."/>
            <person name="Cohen O."/>
            <person name="Gilbert J.A."/>
            <person name="Pupko T."/>
            <person name="Shuman H.A."/>
            <person name="Segal G."/>
        </authorList>
    </citation>
    <scope>NUCLEOTIDE SEQUENCE [LARGE SCALE GENOMIC DNA]</scope>
    <source>
        <strain evidence="2 3">Mt.St.Helens-9</strain>
    </source>
</reference>
<dbReference type="SUPFAM" id="SSF51905">
    <property type="entry name" value="FAD/NAD(P)-binding domain"/>
    <property type="match status" value="1"/>
</dbReference>
<dbReference type="PRINTS" id="PR00420">
    <property type="entry name" value="RNGMNOXGNASE"/>
</dbReference>
<dbReference type="PATRIC" id="fig|452.5.peg.1249"/>
<dbReference type="Proteomes" id="UP000054877">
    <property type="component" value="Unassembled WGS sequence"/>
</dbReference>
<feature type="domain" description="FAD-binding" evidence="1">
    <location>
        <begin position="4"/>
        <end position="331"/>
    </location>
</feature>